<dbReference type="HOGENOM" id="CLU_2549705_0_0_1"/>
<evidence type="ECO:0000256" key="2">
    <source>
        <dbReference type="SAM" id="Phobius"/>
    </source>
</evidence>
<dbReference type="Gramene" id="OB04G15010.1">
    <property type="protein sequence ID" value="OB04G15010.1"/>
    <property type="gene ID" value="OB04G15010"/>
</dbReference>
<evidence type="ECO:0000313" key="4">
    <source>
        <dbReference type="Proteomes" id="UP000006038"/>
    </source>
</evidence>
<feature type="compositionally biased region" description="Basic residues" evidence="1">
    <location>
        <begin position="11"/>
        <end position="21"/>
    </location>
</feature>
<keyword evidence="4" id="KW-1185">Reference proteome</keyword>
<feature type="transmembrane region" description="Helical" evidence="2">
    <location>
        <begin position="47"/>
        <end position="66"/>
    </location>
</feature>
<reference evidence="3" key="1">
    <citation type="journal article" date="2013" name="Nat. Commun.">
        <title>Whole-genome sequencing of Oryza brachyantha reveals mechanisms underlying Oryza genome evolution.</title>
        <authorList>
            <person name="Chen J."/>
            <person name="Huang Q."/>
            <person name="Gao D."/>
            <person name="Wang J."/>
            <person name="Lang Y."/>
            <person name="Liu T."/>
            <person name="Li B."/>
            <person name="Bai Z."/>
            <person name="Luis Goicoechea J."/>
            <person name="Liang C."/>
            <person name="Chen C."/>
            <person name="Zhang W."/>
            <person name="Sun S."/>
            <person name="Liao Y."/>
            <person name="Zhang X."/>
            <person name="Yang L."/>
            <person name="Song C."/>
            <person name="Wang M."/>
            <person name="Shi J."/>
            <person name="Liu G."/>
            <person name="Liu J."/>
            <person name="Zhou H."/>
            <person name="Zhou W."/>
            <person name="Yu Q."/>
            <person name="An N."/>
            <person name="Chen Y."/>
            <person name="Cai Q."/>
            <person name="Wang B."/>
            <person name="Liu B."/>
            <person name="Min J."/>
            <person name="Huang Y."/>
            <person name="Wu H."/>
            <person name="Li Z."/>
            <person name="Zhang Y."/>
            <person name="Yin Y."/>
            <person name="Song W."/>
            <person name="Jiang J."/>
            <person name="Jackson S.A."/>
            <person name="Wing R.A."/>
            <person name="Wang J."/>
            <person name="Chen M."/>
        </authorList>
    </citation>
    <scope>NUCLEOTIDE SEQUENCE [LARGE SCALE GENOMIC DNA]</scope>
    <source>
        <strain evidence="3">cv. IRGC 101232</strain>
    </source>
</reference>
<dbReference type="AlphaFoldDB" id="J3LWH6"/>
<feature type="region of interest" description="Disordered" evidence="1">
    <location>
        <begin position="1"/>
        <end position="21"/>
    </location>
</feature>
<keyword evidence="2" id="KW-0472">Membrane</keyword>
<keyword evidence="2" id="KW-0812">Transmembrane</keyword>
<protein>
    <submittedName>
        <fullName evidence="3">Uncharacterized protein</fullName>
    </submittedName>
</protein>
<sequence>ETSKSPAPSRRERKQKRHKKQGIISLRIPQLKMVVAQAPIIQQPPPLILILSPVSIFFLLFFSRPYEQSQQTLYRNTNKQWPI</sequence>
<name>J3LWH6_ORYBR</name>
<reference evidence="3" key="2">
    <citation type="submission" date="2013-04" db="UniProtKB">
        <authorList>
            <consortium name="EnsemblPlants"/>
        </authorList>
    </citation>
    <scope>IDENTIFICATION</scope>
</reference>
<dbReference type="Proteomes" id="UP000006038">
    <property type="component" value="Chromosome 4"/>
</dbReference>
<accession>J3LWH6</accession>
<dbReference type="EnsemblPlants" id="OB04G15010.1">
    <property type="protein sequence ID" value="OB04G15010.1"/>
    <property type="gene ID" value="OB04G15010"/>
</dbReference>
<proteinExistence type="predicted"/>
<evidence type="ECO:0000256" key="1">
    <source>
        <dbReference type="SAM" id="MobiDB-lite"/>
    </source>
</evidence>
<evidence type="ECO:0000313" key="3">
    <source>
        <dbReference type="EnsemblPlants" id="OB04G15010.1"/>
    </source>
</evidence>
<organism evidence="3">
    <name type="scientific">Oryza brachyantha</name>
    <name type="common">malo sina</name>
    <dbReference type="NCBI Taxonomy" id="4533"/>
    <lineage>
        <taxon>Eukaryota</taxon>
        <taxon>Viridiplantae</taxon>
        <taxon>Streptophyta</taxon>
        <taxon>Embryophyta</taxon>
        <taxon>Tracheophyta</taxon>
        <taxon>Spermatophyta</taxon>
        <taxon>Magnoliopsida</taxon>
        <taxon>Liliopsida</taxon>
        <taxon>Poales</taxon>
        <taxon>Poaceae</taxon>
        <taxon>BOP clade</taxon>
        <taxon>Oryzoideae</taxon>
        <taxon>Oryzeae</taxon>
        <taxon>Oryzinae</taxon>
        <taxon>Oryza</taxon>
    </lineage>
</organism>
<keyword evidence="2" id="KW-1133">Transmembrane helix</keyword>